<dbReference type="EMBL" id="LSTO01000001">
    <property type="protein sequence ID" value="OWW18925.1"/>
    <property type="molecule type" value="Genomic_DNA"/>
</dbReference>
<dbReference type="InterPro" id="IPR029058">
    <property type="entry name" value="AB_hydrolase_fold"/>
</dbReference>
<dbReference type="OrthoDB" id="1412847at2"/>
<evidence type="ECO:0000256" key="1">
    <source>
        <dbReference type="SAM" id="SignalP"/>
    </source>
</evidence>
<reference evidence="2 3" key="1">
    <citation type="submission" date="2016-02" db="EMBL/GenBank/DDBJ databases">
        <authorList>
            <person name="Wen L."/>
            <person name="He K."/>
            <person name="Yang H."/>
        </authorList>
    </citation>
    <scope>NUCLEOTIDE SEQUENCE [LARGE SCALE GENOMIC DNA]</scope>
    <source>
        <strain evidence="2 3">TSA40</strain>
    </source>
</reference>
<keyword evidence="1" id="KW-0732">Signal</keyword>
<proteinExistence type="predicted"/>
<name>A0A254T8L5_9BURK</name>
<comment type="caution">
    <text evidence="2">The sequence shown here is derived from an EMBL/GenBank/DDBJ whole genome shotgun (WGS) entry which is preliminary data.</text>
</comment>
<organism evidence="2 3">
    <name type="scientific">Noviherbaspirillum denitrificans</name>
    <dbReference type="NCBI Taxonomy" id="1968433"/>
    <lineage>
        <taxon>Bacteria</taxon>
        <taxon>Pseudomonadati</taxon>
        <taxon>Pseudomonadota</taxon>
        <taxon>Betaproteobacteria</taxon>
        <taxon>Burkholderiales</taxon>
        <taxon>Oxalobacteraceae</taxon>
        <taxon>Noviherbaspirillum</taxon>
    </lineage>
</organism>
<evidence type="ECO:0000313" key="3">
    <source>
        <dbReference type="Proteomes" id="UP000197535"/>
    </source>
</evidence>
<feature type="signal peptide" evidence="1">
    <location>
        <begin position="1"/>
        <end position="22"/>
    </location>
</feature>
<gene>
    <name evidence="2" type="ORF">AYR66_04925</name>
</gene>
<dbReference type="Gene3D" id="3.40.50.1820">
    <property type="entry name" value="alpha/beta hydrolase"/>
    <property type="match status" value="1"/>
</dbReference>
<evidence type="ECO:0008006" key="4">
    <source>
        <dbReference type="Google" id="ProtNLM"/>
    </source>
</evidence>
<sequence>MRALRHCAAAALLFLHGLAVQAMDRVAFPALDGKVELSAYWFPASASGPRPTVISLHGCGGALTEQQKLSPAYFRDAGYFNAERMHLLVVDSFSPRGVKSICEIARERRTVSEEDRRDDVFAAIR</sequence>
<dbReference type="Proteomes" id="UP000197535">
    <property type="component" value="Unassembled WGS sequence"/>
</dbReference>
<dbReference type="SUPFAM" id="SSF53474">
    <property type="entry name" value="alpha/beta-Hydrolases"/>
    <property type="match status" value="1"/>
</dbReference>
<dbReference type="AlphaFoldDB" id="A0A254T8L5"/>
<feature type="chain" id="PRO_5012377644" description="Dienelactone hydrolase domain-containing protein" evidence="1">
    <location>
        <begin position="23"/>
        <end position="125"/>
    </location>
</feature>
<keyword evidence="3" id="KW-1185">Reference proteome</keyword>
<dbReference type="RefSeq" id="WP_088705852.1">
    <property type="nucleotide sequence ID" value="NZ_LSTO01000001.1"/>
</dbReference>
<accession>A0A254T8L5</accession>
<protein>
    <recommendedName>
        <fullName evidence="4">Dienelactone hydrolase domain-containing protein</fullName>
    </recommendedName>
</protein>
<evidence type="ECO:0000313" key="2">
    <source>
        <dbReference type="EMBL" id="OWW18925.1"/>
    </source>
</evidence>